<sequence length="284" mass="32712">MVVYKHMFMMLNIAKGIGTATATGILGYAVWSREGTVLNASWTTNFEPSVRWEHNWDRRDPESLVKPLKSNSSEKETKNRENELEKQRPTATRHLLLIRHGQYNLDGKEDSERYLTKLGKKQADYCGKRLKEADIEYTKLISSTMTRAVETAAIIHKHLPQLTWEKEPNLCEGAPIPPEPPIGHWKPEQFQFFQDGPRIETAFRKLFHRAEVEQKKDSYEIVVCHANVIRYFVCRALQFPPEAWLRISLDHASITWVTIRPSGRVSIRRLGDSGFIPAKEVTAS</sequence>
<dbReference type="InterPro" id="IPR029033">
    <property type="entry name" value="His_PPase_superfam"/>
</dbReference>
<feature type="binding site" evidence="12">
    <location>
        <position position="147"/>
    </location>
    <ligand>
        <name>substrate</name>
    </ligand>
</feature>
<evidence type="ECO:0000256" key="12">
    <source>
        <dbReference type="PIRSR" id="PIRSR613078-2"/>
    </source>
</evidence>
<feature type="compositionally biased region" description="Basic and acidic residues" evidence="13">
    <location>
        <begin position="72"/>
        <end position="88"/>
    </location>
</feature>
<dbReference type="EnsemblMetazoa" id="G35120.4">
    <property type="protein sequence ID" value="G35120.4:cds"/>
    <property type="gene ID" value="G35120"/>
</dbReference>
<dbReference type="Gene3D" id="3.40.50.1240">
    <property type="entry name" value="Phosphoglycerate mutase-like"/>
    <property type="match status" value="1"/>
</dbReference>
<dbReference type="Proteomes" id="UP000005408">
    <property type="component" value="Unassembled WGS sequence"/>
</dbReference>
<organism evidence="14 15">
    <name type="scientific">Magallana gigas</name>
    <name type="common">Pacific oyster</name>
    <name type="synonym">Crassostrea gigas</name>
    <dbReference type="NCBI Taxonomy" id="29159"/>
    <lineage>
        <taxon>Eukaryota</taxon>
        <taxon>Metazoa</taxon>
        <taxon>Spiralia</taxon>
        <taxon>Lophotrochozoa</taxon>
        <taxon>Mollusca</taxon>
        <taxon>Bivalvia</taxon>
        <taxon>Autobranchia</taxon>
        <taxon>Pteriomorphia</taxon>
        <taxon>Ostreida</taxon>
        <taxon>Ostreoidea</taxon>
        <taxon>Ostreidae</taxon>
        <taxon>Magallana</taxon>
    </lineage>
</organism>
<dbReference type="EnsemblMetazoa" id="G35120.3">
    <property type="protein sequence ID" value="G35120.3:cds"/>
    <property type="gene ID" value="G35120"/>
</dbReference>
<evidence type="ECO:0000256" key="4">
    <source>
        <dbReference type="ARBA" id="ARBA00022787"/>
    </source>
</evidence>
<dbReference type="SUPFAM" id="SSF53254">
    <property type="entry name" value="Phosphoglycerate mutase-like"/>
    <property type="match status" value="1"/>
</dbReference>
<evidence type="ECO:0000256" key="5">
    <source>
        <dbReference type="ARBA" id="ARBA00022801"/>
    </source>
</evidence>
<comment type="subcellular location">
    <subcellularLocation>
        <location evidence="1">Mitochondrion outer membrane</location>
    </subcellularLocation>
</comment>
<dbReference type="CDD" id="cd07067">
    <property type="entry name" value="HP_PGM_like"/>
    <property type="match status" value="1"/>
</dbReference>
<protein>
    <recommendedName>
        <fullName evidence="8">Serine/threonine-protein phosphatase PGAM5, mitochondrial</fullName>
        <ecNumber evidence="3">3.1.3.16</ecNumber>
    </recommendedName>
    <alternativeName>
        <fullName evidence="9">Serine/threonine-protein phosphatase Pgam5, mitochondrial</fullName>
    </alternativeName>
</protein>
<dbReference type="GO" id="GO:0005741">
    <property type="term" value="C:mitochondrial outer membrane"/>
    <property type="evidence" value="ECO:0007669"/>
    <property type="project" value="UniProtKB-SubCell"/>
</dbReference>
<reference evidence="14" key="1">
    <citation type="submission" date="2022-08" db="UniProtKB">
        <authorList>
            <consortium name="EnsemblMetazoa"/>
        </authorList>
    </citation>
    <scope>IDENTIFICATION</scope>
    <source>
        <strain evidence="14">05x7-T-G4-1.051#20</strain>
    </source>
</reference>
<evidence type="ECO:0000256" key="7">
    <source>
        <dbReference type="ARBA" id="ARBA00023136"/>
    </source>
</evidence>
<dbReference type="SMART" id="SM00855">
    <property type="entry name" value="PGAM"/>
    <property type="match status" value="1"/>
</dbReference>
<evidence type="ECO:0000313" key="14">
    <source>
        <dbReference type="EnsemblMetazoa" id="G35120.4:cds"/>
    </source>
</evidence>
<evidence type="ECO:0000256" key="8">
    <source>
        <dbReference type="ARBA" id="ARBA00039765"/>
    </source>
</evidence>
<dbReference type="Pfam" id="PF00300">
    <property type="entry name" value="His_Phos_1"/>
    <property type="match status" value="2"/>
</dbReference>
<dbReference type="FunFam" id="3.40.50.1240:FF:000009">
    <property type="entry name" value="serine/threonine-protein phosphatase PGAM5, mitochondrial isoform X1"/>
    <property type="match status" value="1"/>
</dbReference>
<evidence type="ECO:0000256" key="6">
    <source>
        <dbReference type="ARBA" id="ARBA00023128"/>
    </source>
</evidence>
<proteinExistence type="inferred from homology"/>
<dbReference type="OMA" id="QLPLFAW"/>
<keyword evidence="15" id="KW-1185">Reference proteome</keyword>
<dbReference type="GO" id="GO:0004722">
    <property type="term" value="F:protein serine/threonine phosphatase activity"/>
    <property type="evidence" value="ECO:0007669"/>
    <property type="project" value="UniProtKB-EC"/>
</dbReference>
<evidence type="ECO:0000313" key="15">
    <source>
        <dbReference type="Proteomes" id="UP000005408"/>
    </source>
</evidence>
<dbReference type="GO" id="GO:0090141">
    <property type="term" value="P:positive regulation of mitochondrial fission"/>
    <property type="evidence" value="ECO:0007669"/>
    <property type="project" value="TreeGrafter"/>
</dbReference>
<accession>A0A8W8MY62</accession>
<dbReference type="PANTHER" id="PTHR20935:SF0">
    <property type="entry name" value="SERINE_THREONINE-PROTEIN PHOSPHATASE PGAM5, MITOCHONDRIAL"/>
    <property type="match status" value="1"/>
</dbReference>
<evidence type="ECO:0000256" key="11">
    <source>
        <dbReference type="ARBA" id="ARBA00048336"/>
    </source>
</evidence>
<keyword evidence="6" id="KW-0496">Mitochondrion</keyword>
<dbReference type="PANTHER" id="PTHR20935">
    <property type="entry name" value="PHOSPHOGLYCERATE MUTASE-RELATED"/>
    <property type="match status" value="1"/>
</dbReference>
<feature type="region of interest" description="Disordered" evidence="13">
    <location>
        <begin position="63"/>
        <end position="89"/>
    </location>
</feature>
<dbReference type="InterPro" id="IPR051021">
    <property type="entry name" value="Mito_Ser/Thr_phosphatase"/>
</dbReference>
<keyword evidence="7" id="KW-0472">Membrane</keyword>
<evidence type="ECO:0000256" key="9">
    <source>
        <dbReference type="ARBA" id="ARBA00040722"/>
    </source>
</evidence>
<comment type="catalytic activity">
    <reaction evidence="11">
        <text>O-phospho-L-threonyl-[protein] + H2O = L-threonyl-[protein] + phosphate</text>
        <dbReference type="Rhea" id="RHEA:47004"/>
        <dbReference type="Rhea" id="RHEA-COMP:11060"/>
        <dbReference type="Rhea" id="RHEA-COMP:11605"/>
        <dbReference type="ChEBI" id="CHEBI:15377"/>
        <dbReference type="ChEBI" id="CHEBI:30013"/>
        <dbReference type="ChEBI" id="CHEBI:43474"/>
        <dbReference type="ChEBI" id="CHEBI:61977"/>
        <dbReference type="EC" id="3.1.3.16"/>
    </reaction>
</comment>
<keyword evidence="5" id="KW-0378">Hydrolase</keyword>
<dbReference type="InterPro" id="IPR013078">
    <property type="entry name" value="His_Pase_superF_clade-1"/>
</dbReference>
<dbReference type="EC" id="3.1.3.16" evidence="3"/>
<evidence type="ECO:0000256" key="2">
    <source>
        <dbReference type="ARBA" id="ARBA00006717"/>
    </source>
</evidence>
<name>A0A8W8MY62_MAGGI</name>
<evidence type="ECO:0000256" key="1">
    <source>
        <dbReference type="ARBA" id="ARBA00004294"/>
    </source>
</evidence>
<comment type="similarity">
    <text evidence="2">Belongs to the phosphoglycerate mutase family. BPG-dependent PGAM subfamily.</text>
</comment>
<evidence type="ECO:0000256" key="10">
    <source>
        <dbReference type="ARBA" id="ARBA00047761"/>
    </source>
</evidence>
<dbReference type="OrthoDB" id="2118094at2759"/>
<evidence type="ECO:0000256" key="13">
    <source>
        <dbReference type="SAM" id="MobiDB-lite"/>
    </source>
</evidence>
<keyword evidence="4" id="KW-1000">Mitochondrion outer membrane</keyword>
<dbReference type="AlphaFoldDB" id="A0A8W8MY62"/>
<evidence type="ECO:0000256" key="3">
    <source>
        <dbReference type="ARBA" id="ARBA00013081"/>
    </source>
</evidence>
<comment type="catalytic activity">
    <reaction evidence="10">
        <text>O-phospho-L-seryl-[protein] + H2O = L-seryl-[protein] + phosphate</text>
        <dbReference type="Rhea" id="RHEA:20629"/>
        <dbReference type="Rhea" id="RHEA-COMP:9863"/>
        <dbReference type="Rhea" id="RHEA-COMP:11604"/>
        <dbReference type="ChEBI" id="CHEBI:15377"/>
        <dbReference type="ChEBI" id="CHEBI:29999"/>
        <dbReference type="ChEBI" id="CHEBI:43474"/>
        <dbReference type="ChEBI" id="CHEBI:83421"/>
        <dbReference type="EC" id="3.1.3.16"/>
    </reaction>
</comment>